<evidence type="ECO:0000256" key="1">
    <source>
        <dbReference type="ARBA" id="ARBA00022441"/>
    </source>
</evidence>
<dbReference type="InterPro" id="IPR037293">
    <property type="entry name" value="Gal_Oxidase_central_sf"/>
</dbReference>
<dbReference type="STRING" id="1300342.I596_297"/>
<dbReference type="Gene3D" id="2.130.10.80">
    <property type="entry name" value="Galactose oxidase/kelch, beta-propeller"/>
    <property type="match status" value="2"/>
</dbReference>
<dbReference type="EMBL" id="CP015249">
    <property type="protein sequence ID" value="ANB16334.1"/>
    <property type="molecule type" value="Genomic_DNA"/>
</dbReference>
<keyword evidence="4" id="KW-1185">Reference proteome</keyword>
<organism evidence="3 4">
    <name type="scientific">Dokdonella koreensis DS-123</name>
    <dbReference type="NCBI Taxonomy" id="1300342"/>
    <lineage>
        <taxon>Bacteria</taxon>
        <taxon>Pseudomonadati</taxon>
        <taxon>Pseudomonadota</taxon>
        <taxon>Gammaproteobacteria</taxon>
        <taxon>Lysobacterales</taxon>
        <taxon>Rhodanobacteraceae</taxon>
        <taxon>Dokdonella</taxon>
    </lineage>
</organism>
<dbReference type="PANTHER" id="PTHR46344:SF27">
    <property type="entry name" value="KELCH REPEAT SUPERFAMILY PROTEIN"/>
    <property type="match status" value="1"/>
</dbReference>
<dbReference type="SMART" id="SM00612">
    <property type="entry name" value="Kelch"/>
    <property type="match status" value="6"/>
</dbReference>
<dbReference type="SUPFAM" id="SSF50965">
    <property type="entry name" value="Galactose oxidase, central domain"/>
    <property type="match status" value="1"/>
</dbReference>
<dbReference type="AlphaFoldDB" id="A0A167GAD5"/>
<evidence type="ECO:0000313" key="4">
    <source>
        <dbReference type="Proteomes" id="UP000076830"/>
    </source>
</evidence>
<keyword evidence="1" id="KW-0880">Kelch repeat</keyword>
<dbReference type="PANTHER" id="PTHR46344">
    <property type="entry name" value="OS02G0202900 PROTEIN"/>
    <property type="match status" value="1"/>
</dbReference>
<protein>
    <submittedName>
        <fullName evidence="3">Branched-chain amino acid ABC transporter2C amino acid-binding protein</fullName>
    </submittedName>
</protein>
<accession>A0A167GAD5</accession>
<dbReference type="KEGG" id="dko:I596_297"/>
<dbReference type="Pfam" id="PF01344">
    <property type="entry name" value="Kelch_1"/>
    <property type="match status" value="2"/>
</dbReference>
<dbReference type="InterPro" id="IPR011043">
    <property type="entry name" value="Gal_Oxase/kelch_b-propeller"/>
</dbReference>
<name>A0A167GAD5_9GAMM</name>
<dbReference type="Proteomes" id="UP000076830">
    <property type="component" value="Chromosome"/>
</dbReference>
<dbReference type="InterPro" id="IPR015915">
    <property type="entry name" value="Kelch-typ_b-propeller"/>
</dbReference>
<gene>
    <name evidence="3" type="ORF">I596_297</name>
</gene>
<keyword evidence="2" id="KW-0677">Repeat</keyword>
<reference evidence="3 4" key="1">
    <citation type="submission" date="2016-04" db="EMBL/GenBank/DDBJ databases">
        <title>Complete genome sequence of Dokdonella koreensis DS-123T.</title>
        <authorList>
            <person name="Kim J.F."/>
            <person name="Lee H."/>
            <person name="Kwak M.-J."/>
        </authorList>
    </citation>
    <scope>NUCLEOTIDE SEQUENCE [LARGE SCALE GENOMIC DNA]</scope>
    <source>
        <strain evidence="3 4">DS-123</strain>
    </source>
</reference>
<evidence type="ECO:0000256" key="2">
    <source>
        <dbReference type="ARBA" id="ARBA00022737"/>
    </source>
</evidence>
<proteinExistence type="predicted"/>
<dbReference type="Gene3D" id="2.120.10.80">
    <property type="entry name" value="Kelch-type beta propeller"/>
    <property type="match status" value="1"/>
</dbReference>
<dbReference type="InterPro" id="IPR006652">
    <property type="entry name" value="Kelch_1"/>
</dbReference>
<sequence>MITPRAHQGSVVLPDGRVFQYGGISSPGDILASTEIYDPATGTFTAGADANDGRMRPTTISLADGRVLVTGGRGGTDGGTIFDTVEIYDPVTGTFSDGGTVLTPRYVGIVARLDDGKILMTGGFNFTDGTLGNSEIYDPATQTSVATGSLVHPRDTYGHALKLPDGRVMIVGGYNDDGPLATVEIYDPATGLFSLTGDLPDARGDHCAVLLADGRVLVFGGFGSDWNYATQAHVWDSATGTFHAAGTLNRPRANAMGTLLADGRVLVTGGSITGGELLYEATSEIWDPATETFTEAGQMMVARSGGRAERLADGRVLFMGGWFGDGQEPTGEAELFVPASETIFADGFED</sequence>
<evidence type="ECO:0000313" key="3">
    <source>
        <dbReference type="EMBL" id="ANB16334.1"/>
    </source>
</evidence>